<feature type="signal peptide" evidence="13">
    <location>
        <begin position="1"/>
        <end position="22"/>
    </location>
</feature>
<keyword evidence="10" id="KW-0407">Ion channel</keyword>
<dbReference type="SMART" id="SM00062">
    <property type="entry name" value="PBPb"/>
    <property type="match status" value="1"/>
</dbReference>
<feature type="region of interest" description="Disordered" evidence="11">
    <location>
        <begin position="524"/>
        <end position="574"/>
    </location>
</feature>
<dbReference type="SUPFAM" id="SSF53822">
    <property type="entry name" value="Periplasmic binding protein-like I"/>
    <property type="match status" value="1"/>
</dbReference>
<keyword evidence="8" id="KW-0325">Glycoprotein</keyword>
<dbReference type="Gramene" id="AET5Gv20529700.6">
    <property type="protein sequence ID" value="AET5Gv20529700.6"/>
    <property type="gene ID" value="AET5Gv20529700"/>
</dbReference>
<feature type="chain" id="PRO_5019530169" description="Ionotropic glutamate receptor C-terminal domain-containing protein" evidence="13">
    <location>
        <begin position="23"/>
        <end position="574"/>
    </location>
</feature>
<evidence type="ECO:0000313" key="16">
    <source>
        <dbReference type="EnsemblPlants" id="AET5Gv20529700.6"/>
    </source>
</evidence>
<dbReference type="FunFam" id="3.40.190.10:FF:000217">
    <property type="entry name" value="Glutamate receptor"/>
    <property type="match status" value="1"/>
</dbReference>
<evidence type="ECO:0000256" key="13">
    <source>
        <dbReference type="SAM" id="SignalP"/>
    </source>
</evidence>
<evidence type="ECO:0008006" key="18">
    <source>
        <dbReference type="Google" id="ProtNLM"/>
    </source>
</evidence>
<dbReference type="PANTHER" id="PTHR18966">
    <property type="entry name" value="IONOTROPIC GLUTAMATE RECEPTOR"/>
    <property type="match status" value="1"/>
</dbReference>
<evidence type="ECO:0000256" key="4">
    <source>
        <dbReference type="ARBA" id="ARBA00022989"/>
    </source>
</evidence>
<evidence type="ECO:0000256" key="12">
    <source>
        <dbReference type="SAM" id="Phobius"/>
    </source>
</evidence>
<dbReference type="Gene3D" id="3.40.190.10">
    <property type="entry name" value="Periplasmic binding protein-like II"/>
    <property type="match status" value="2"/>
</dbReference>
<keyword evidence="17" id="KW-1185">Reference proteome</keyword>
<dbReference type="AlphaFoldDB" id="A0A453KVS7"/>
<dbReference type="GO" id="GO:0015276">
    <property type="term" value="F:ligand-gated monoatomic ion channel activity"/>
    <property type="evidence" value="ECO:0007669"/>
    <property type="project" value="InterPro"/>
</dbReference>
<name>A0A453KVS7_AEGTS</name>
<reference evidence="16" key="5">
    <citation type="journal article" date="2021" name="G3 (Bethesda)">
        <title>Aegilops tauschii genome assembly Aet v5.0 features greater sequence contiguity and improved annotation.</title>
        <authorList>
            <person name="Wang L."/>
            <person name="Zhu T."/>
            <person name="Rodriguez J.C."/>
            <person name="Deal K.R."/>
            <person name="Dubcovsky J."/>
            <person name="McGuire P.E."/>
            <person name="Lux T."/>
            <person name="Spannagl M."/>
            <person name="Mayer K.F.X."/>
            <person name="Baldrich P."/>
            <person name="Meyers B.C."/>
            <person name="Huo N."/>
            <person name="Gu Y.Q."/>
            <person name="Zhou H."/>
            <person name="Devos K.M."/>
            <person name="Bennetzen J.L."/>
            <person name="Unver T."/>
            <person name="Budak H."/>
            <person name="Gulick P.J."/>
            <person name="Galiba G."/>
            <person name="Kalapos B."/>
            <person name="Nelson D.R."/>
            <person name="Li P."/>
            <person name="You F.M."/>
            <person name="Luo M.C."/>
            <person name="Dvorak J."/>
        </authorList>
    </citation>
    <scope>NUCLEOTIDE SEQUENCE [LARGE SCALE GENOMIC DNA]</scope>
    <source>
        <strain evidence="16">cv. AL8/78</strain>
    </source>
</reference>
<comment type="subcellular location">
    <subcellularLocation>
        <location evidence="1">Membrane</location>
        <topology evidence="1">Multi-pass membrane protein</topology>
    </subcellularLocation>
</comment>
<evidence type="ECO:0000256" key="10">
    <source>
        <dbReference type="ARBA" id="ARBA00023303"/>
    </source>
</evidence>
<dbReference type="SUPFAM" id="SSF53850">
    <property type="entry name" value="Periplasmic binding protein-like II"/>
    <property type="match status" value="1"/>
</dbReference>
<protein>
    <recommendedName>
        <fullName evidence="18">Ionotropic glutamate receptor C-terminal domain-containing protein</fullName>
    </recommendedName>
</protein>
<dbReference type="InterPro" id="IPR028082">
    <property type="entry name" value="Peripla_BP_I"/>
</dbReference>
<proteinExistence type="predicted"/>
<organism evidence="16 17">
    <name type="scientific">Aegilops tauschii subsp. strangulata</name>
    <name type="common">Goatgrass</name>
    <dbReference type="NCBI Taxonomy" id="200361"/>
    <lineage>
        <taxon>Eukaryota</taxon>
        <taxon>Viridiplantae</taxon>
        <taxon>Streptophyta</taxon>
        <taxon>Embryophyta</taxon>
        <taxon>Tracheophyta</taxon>
        <taxon>Spermatophyta</taxon>
        <taxon>Magnoliopsida</taxon>
        <taxon>Liliopsida</taxon>
        <taxon>Poales</taxon>
        <taxon>Poaceae</taxon>
        <taxon>BOP clade</taxon>
        <taxon>Pooideae</taxon>
        <taxon>Triticodae</taxon>
        <taxon>Triticeae</taxon>
        <taxon>Triticinae</taxon>
        <taxon>Aegilops</taxon>
    </lineage>
</organism>
<evidence type="ECO:0000256" key="5">
    <source>
        <dbReference type="ARBA" id="ARBA00023065"/>
    </source>
</evidence>
<evidence type="ECO:0000259" key="14">
    <source>
        <dbReference type="SMART" id="SM00062"/>
    </source>
</evidence>
<reference evidence="17" key="2">
    <citation type="journal article" date="2017" name="Nat. Plants">
        <title>The Aegilops tauschii genome reveals multiple impacts of transposons.</title>
        <authorList>
            <person name="Zhao G."/>
            <person name="Zou C."/>
            <person name="Li K."/>
            <person name="Wang K."/>
            <person name="Li T."/>
            <person name="Gao L."/>
            <person name="Zhang X."/>
            <person name="Wang H."/>
            <person name="Yang Z."/>
            <person name="Liu X."/>
            <person name="Jiang W."/>
            <person name="Mao L."/>
            <person name="Kong X."/>
            <person name="Jiao Y."/>
            <person name="Jia J."/>
        </authorList>
    </citation>
    <scope>NUCLEOTIDE SEQUENCE [LARGE SCALE GENOMIC DNA]</scope>
    <source>
        <strain evidence="17">cv. AL8/78</strain>
    </source>
</reference>
<evidence type="ECO:0000313" key="17">
    <source>
        <dbReference type="Proteomes" id="UP000015105"/>
    </source>
</evidence>
<evidence type="ECO:0000256" key="7">
    <source>
        <dbReference type="ARBA" id="ARBA00023170"/>
    </source>
</evidence>
<dbReference type="SMART" id="SM00079">
    <property type="entry name" value="PBPe"/>
    <property type="match status" value="1"/>
</dbReference>
<evidence type="ECO:0000259" key="15">
    <source>
        <dbReference type="SMART" id="SM00079"/>
    </source>
</evidence>
<dbReference type="CDD" id="cd13686">
    <property type="entry name" value="GluR_Plant"/>
    <property type="match status" value="1"/>
</dbReference>
<reference evidence="16" key="4">
    <citation type="submission" date="2019-03" db="UniProtKB">
        <authorList>
            <consortium name="EnsemblPlants"/>
        </authorList>
    </citation>
    <scope>IDENTIFICATION</scope>
</reference>
<evidence type="ECO:0000256" key="8">
    <source>
        <dbReference type="ARBA" id="ARBA00023180"/>
    </source>
</evidence>
<reference evidence="17" key="1">
    <citation type="journal article" date="2014" name="Science">
        <title>Ancient hybridizations among the ancestral genomes of bread wheat.</title>
        <authorList>
            <consortium name="International Wheat Genome Sequencing Consortium,"/>
            <person name="Marcussen T."/>
            <person name="Sandve S.R."/>
            <person name="Heier L."/>
            <person name="Spannagl M."/>
            <person name="Pfeifer M."/>
            <person name="Jakobsen K.S."/>
            <person name="Wulff B.B."/>
            <person name="Steuernagel B."/>
            <person name="Mayer K.F."/>
            <person name="Olsen O.A."/>
        </authorList>
    </citation>
    <scope>NUCLEOTIDE SEQUENCE [LARGE SCALE GENOMIC DNA]</scope>
    <source>
        <strain evidence="17">cv. AL8/78</strain>
    </source>
</reference>
<keyword evidence="5" id="KW-0406">Ion transport</keyword>
<accession>A0A453KVS7</accession>
<keyword evidence="3 12" id="KW-0812">Transmembrane</keyword>
<evidence type="ECO:0000256" key="2">
    <source>
        <dbReference type="ARBA" id="ARBA00022448"/>
    </source>
</evidence>
<evidence type="ECO:0000256" key="6">
    <source>
        <dbReference type="ARBA" id="ARBA00023136"/>
    </source>
</evidence>
<dbReference type="GO" id="GO:0016020">
    <property type="term" value="C:membrane"/>
    <property type="evidence" value="ECO:0007669"/>
    <property type="project" value="UniProtKB-SubCell"/>
</dbReference>
<dbReference type="InterPro" id="IPR001320">
    <property type="entry name" value="Iontro_rcpt_C"/>
</dbReference>
<reference evidence="16" key="3">
    <citation type="journal article" date="2017" name="Nature">
        <title>Genome sequence of the progenitor of the wheat D genome Aegilops tauschii.</title>
        <authorList>
            <person name="Luo M.C."/>
            <person name="Gu Y.Q."/>
            <person name="Puiu D."/>
            <person name="Wang H."/>
            <person name="Twardziok S.O."/>
            <person name="Deal K.R."/>
            <person name="Huo N."/>
            <person name="Zhu T."/>
            <person name="Wang L."/>
            <person name="Wang Y."/>
            <person name="McGuire P.E."/>
            <person name="Liu S."/>
            <person name="Long H."/>
            <person name="Ramasamy R.K."/>
            <person name="Rodriguez J.C."/>
            <person name="Van S.L."/>
            <person name="Yuan L."/>
            <person name="Wang Z."/>
            <person name="Xia Z."/>
            <person name="Xiao L."/>
            <person name="Anderson O.D."/>
            <person name="Ouyang S."/>
            <person name="Liang Y."/>
            <person name="Zimin A.V."/>
            <person name="Pertea G."/>
            <person name="Qi P."/>
            <person name="Bennetzen J.L."/>
            <person name="Dai X."/>
            <person name="Dawson M.W."/>
            <person name="Muller H.G."/>
            <person name="Kugler K."/>
            <person name="Rivarola-Duarte L."/>
            <person name="Spannagl M."/>
            <person name="Mayer K.F.X."/>
            <person name="Lu F.H."/>
            <person name="Bevan M.W."/>
            <person name="Leroy P."/>
            <person name="Li P."/>
            <person name="You F.M."/>
            <person name="Sun Q."/>
            <person name="Liu Z."/>
            <person name="Lyons E."/>
            <person name="Wicker T."/>
            <person name="Salzberg S.L."/>
            <person name="Devos K.M."/>
            <person name="Dvorak J."/>
        </authorList>
    </citation>
    <scope>NUCLEOTIDE SEQUENCE [LARGE SCALE GENOMIC DNA]</scope>
    <source>
        <strain evidence="16">cv. AL8/78</strain>
    </source>
</reference>
<evidence type="ECO:0000256" key="11">
    <source>
        <dbReference type="SAM" id="MobiDB-lite"/>
    </source>
</evidence>
<feature type="domain" description="Ionotropic glutamate receptor C-terminal" evidence="15">
    <location>
        <begin position="223"/>
        <end position="469"/>
    </location>
</feature>
<feature type="compositionally biased region" description="Polar residues" evidence="11">
    <location>
        <begin position="564"/>
        <end position="574"/>
    </location>
</feature>
<evidence type="ECO:0000256" key="1">
    <source>
        <dbReference type="ARBA" id="ARBA00004141"/>
    </source>
</evidence>
<keyword evidence="13" id="KW-0732">Signal</keyword>
<sequence>MERTPRAILFLLLLLLVDPGVAQNTTGKADEFHVGVILNLGSLVGKVARTSISLAVQDFYAVHQNYSTKLTLHFRDSMASDVKAASAVWALAQAAEKVGISSAPNKQPWSIKNSTCLESMVISPNGPKLLAAIVQNKFRGISGDFDLTDKQLKVSVFQIINVVGRGWREIGFWSVKSGLSRQLNQNGLKTTGSASMLDLNPVIWPGESTEIPRGWEIPISGKKLRVGVHTSNCPEFIKTFRDPVTNVTSASGLSVDIFEEAIKRLPFALTYEYLAFDTADTATTGSYNDFIYQVYLQKYDIAVGDITVRYNRSLYVDFTVPYTESGVGMIVPVKENQLSPTVTDVHELQRKGEYVGFHRGSYIEGLLVDIGFEKSKMRPYETQEDFAAALSKGSKDGDIAALVHEIPYIKLFLAKYSKGYTMVGPIYKSAGFAFALPKQSPLRAEMSRAILNITGEDSINEIEKKWIYQNSHQHEDKIDGSGAITFESFGGLFLLTGIVTTCSLAVAMLMNLYKKYQENAWSKEDDQNECGHRQQGANGDSQEEQGDQNSNEHGNCSDIEKQTTLKVPLSSNTE</sequence>
<evidence type="ECO:0000256" key="9">
    <source>
        <dbReference type="ARBA" id="ARBA00023286"/>
    </source>
</evidence>
<dbReference type="Gene3D" id="3.40.50.2300">
    <property type="match status" value="1"/>
</dbReference>
<feature type="transmembrane region" description="Helical" evidence="12">
    <location>
        <begin position="489"/>
        <end position="513"/>
    </location>
</feature>
<evidence type="ECO:0000256" key="3">
    <source>
        <dbReference type="ARBA" id="ARBA00022692"/>
    </source>
</evidence>
<dbReference type="Pfam" id="PF00497">
    <property type="entry name" value="SBP_bac_3"/>
    <property type="match status" value="1"/>
</dbReference>
<dbReference type="InterPro" id="IPR015683">
    <property type="entry name" value="Ionotropic_Glu_rcpt"/>
</dbReference>
<keyword evidence="2" id="KW-0813">Transport</keyword>
<dbReference type="InterPro" id="IPR001638">
    <property type="entry name" value="Solute-binding_3/MltF_N"/>
</dbReference>
<keyword evidence="4 12" id="KW-1133">Transmembrane helix</keyword>
<dbReference type="FunFam" id="3.40.190.10:FF:000103">
    <property type="entry name" value="Glutamate receptor"/>
    <property type="match status" value="1"/>
</dbReference>
<keyword evidence="9" id="KW-1071">Ligand-gated ion channel</keyword>
<dbReference type="FunFam" id="3.40.50.2300:FF:000195">
    <property type="entry name" value="Glutamate receptor"/>
    <property type="match status" value="1"/>
</dbReference>
<dbReference type="EnsemblPlants" id="AET5Gv20529700.6">
    <property type="protein sequence ID" value="AET5Gv20529700.6"/>
    <property type="gene ID" value="AET5Gv20529700"/>
</dbReference>
<feature type="domain" description="Solute-binding protein family 3/N-terminal" evidence="14">
    <location>
        <begin position="223"/>
        <end position="470"/>
    </location>
</feature>
<keyword evidence="7" id="KW-0675">Receptor</keyword>
<keyword evidence="6 12" id="KW-0472">Membrane</keyword>
<dbReference type="Proteomes" id="UP000015105">
    <property type="component" value="Chromosome 5D"/>
</dbReference>